<reference evidence="4" key="1">
    <citation type="journal article" date="2019" name="Int. J. Syst. Evol. Microbiol.">
        <title>The Global Catalogue of Microorganisms (GCM) 10K type strain sequencing project: providing services to taxonomists for standard genome sequencing and annotation.</title>
        <authorList>
            <consortium name="The Broad Institute Genomics Platform"/>
            <consortium name="The Broad Institute Genome Sequencing Center for Infectious Disease"/>
            <person name="Wu L."/>
            <person name="Ma J."/>
        </authorList>
    </citation>
    <scope>NUCLEOTIDE SEQUENCE [LARGE SCALE GENOMIC DNA]</scope>
    <source>
        <strain evidence="4">JCM 18952</strain>
    </source>
</reference>
<dbReference type="EMBL" id="BAABLK010000021">
    <property type="protein sequence ID" value="GAA5226418.1"/>
    <property type="molecule type" value="Genomic_DNA"/>
</dbReference>
<sequence>MTDSQGVPQPSIRARLVNSLFMGATGAALTLIDPAKLRPGTKVGLYIGTGTVTAALGWVASFKAIDPAPSKAFRAAAAAGLGAISVAGTKFGFVVDAKIHQALLRRGIANPRRIIAVGAGVITTAMVLLESPRPDNEPENAADHAEDPATTAELN</sequence>
<feature type="transmembrane region" description="Helical" evidence="2">
    <location>
        <begin position="72"/>
        <end position="93"/>
    </location>
</feature>
<accession>A0ABP9TKN1</accession>
<evidence type="ECO:0000313" key="3">
    <source>
        <dbReference type="EMBL" id="GAA5226418.1"/>
    </source>
</evidence>
<evidence type="ECO:0000313" key="4">
    <source>
        <dbReference type="Proteomes" id="UP001501257"/>
    </source>
</evidence>
<organism evidence="3 4">
    <name type="scientific">Paeniglutamicibacter antarcticus</name>
    <dbReference type="NCBI Taxonomy" id="494023"/>
    <lineage>
        <taxon>Bacteria</taxon>
        <taxon>Bacillati</taxon>
        <taxon>Actinomycetota</taxon>
        <taxon>Actinomycetes</taxon>
        <taxon>Micrococcales</taxon>
        <taxon>Micrococcaceae</taxon>
        <taxon>Paeniglutamicibacter</taxon>
    </lineage>
</organism>
<dbReference type="Proteomes" id="UP001501257">
    <property type="component" value="Unassembled WGS sequence"/>
</dbReference>
<keyword evidence="2" id="KW-0812">Transmembrane</keyword>
<evidence type="ECO:0000256" key="2">
    <source>
        <dbReference type="SAM" id="Phobius"/>
    </source>
</evidence>
<keyword evidence="2" id="KW-0472">Membrane</keyword>
<keyword evidence="4" id="KW-1185">Reference proteome</keyword>
<proteinExistence type="predicted"/>
<dbReference type="RefSeq" id="WP_210100654.1">
    <property type="nucleotide sequence ID" value="NZ_BAABLK010000021.1"/>
</dbReference>
<gene>
    <name evidence="3" type="ORF">GCM10025778_09500</name>
</gene>
<feature type="transmembrane region" description="Helical" evidence="2">
    <location>
        <begin position="43"/>
        <end position="60"/>
    </location>
</feature>
<comment type="caution">
    <text evidence="3">The sequence shown here is derived from an EMBL/GenBank/DDBJ whole genome shotgun (WGS) entry which is preliminary data.</text>
</comment>
<protein>
    <submittedName>
        <fullName evidence="3">Uncharacterized protein</fullName>
    </submittedName>
</protein>
<name>A0ABP9TKN1_9MICC</name>
<feature type="transmembrane region" description="Helical" evidence="2">
    <location>
        <begin position="114"/>
        <end position="131"/>
    </location>
</feature>
<keyword evidence="2" id="KW-1133">Transmembrane helix</keyword>
<feature type="compositionally biased region" description="Basic and acidic residues" evidence="1">
    <location>
        <begin position="132"/>
        <end position="147"/>
    </location>
</feature>
<evidence type="ECO:0000256" key="1">
    <source>
        <dbReference type="SAM" id="MobiDB-lite"/>
    </source>
</evidence>
<feature type="region of interest" description="Disordered" evidence="1">
    <location>
        <begin position="132"/>
        <end position="155"/>
    </location>
</feature>